<dbReference type="InterPro" id="IPR019775">
    <property type="entry name" value="WD40_repeat_CS"/>
</dbReference>
<feature type="repeat" description="WD" evidence="3">
    <location>
        <begin position="874"/>
        <end position="915"/>
    </location>
</feature>
<feature type="repeat" description="WD" evidence="3">
    <location>
        <begin position="609"/>
        <end position="633"/>
    </location>
</feature>
<dbReference type="Pfam" id="PF20703">
    <property type="entry name" value="nSTAND1"/>
    <property type="match status" value="1"/>
</dbReference>
<name>A0A0N9I4D7_9PSEU</name>
<dbReference type="KEGG" id="kphy:AOZ06_21920"/>
<dbReference type="SUPFAM" id="SSF50370">
    <property type="entry name" value="Ricin B-like lectins"/>
    <property type="match status" value="1"/>
</dbReference>
<keyword evidence="4" id="KW-1133">Transmembrane helix</keyword>
<dbReference type="InterPro" id="IPR011047">
    <property type="entry name" value="Quinoprotein_ADH-like_sf"/>
</dbReference>
<evidence type="ECO:0000256" key="1">
    <source>
        <dbReference type="ARBA" id="ARBA00022574"/>
    </source>
</evidence>
<dbReference type="PROSITE" id="PS00678">
    <property type="entry name" value="WD_REPEATS_1"/>
    <property type="match status" value="3"/>
</dbReference>
<dbReference type="RefSeq" id="WP_054291117.1">
    <property type="nucleotide sequence ID" value="NZ_CP012752.1"/>
</dbReference>
<dbReference type="PROSITE" id="PS50294">
    <property type="entry name" value="WD_REPEATS_REGION"/>
    <property type="match status" value="3"/>
</dbReference>
<keyword evidence="4" id="KW-0812">Transmembrane</keyword>
<dbReference type="PROSITE" id="PS50231">
    <property type="entry name" value="RICIN_B_LECTIN"/>
    <property type="match status" value="1"/>
</dbReference>
<feature type="domain" description="Ricin B lectin" evidence="5">
    <location>
        <begin position="959"/>
        <end position="1102"/>
    </location>
</feature>
<dbReference type="Pfam" id="PF00400">
    <property type="entry name" value="WD40"/>
    <property type="match status" value="5"/>
</dbReference>
<dbReference type="PANTHER" id="PTHR19848">
    <property type="entry name" value="WD40 REPEAT PROTEIN"/>
    <property type="match status" value="1"/>
</dbReference>
<dbReference type="Gene3D" id="2.130.10.10">
    <property type="entry name" value="YVTN repeat-like/Quinoprotein amine dehydrogenase"/>
    <property type="match status" value="3"/>
</dbReference>
<dbReference type="InterPro" id="IPR000772">
    <property type="entry name" value="Ricin_B_lectin"/>
</dbReference>
<feature type="repeat" description="WD" evidence="3">
    <location>
        <begin position="783"/>
        <end position="824"/>
    </location>
</feature>
<feature type="transmembrane region" description="Helical" evidence="4">
    <location>
        <begin position="514"/>
        <end position="534"/>
    </location>
</feature>
<dbReference type="PROSITE" id="PS50082">
    <property type="entry name" value="WD_REPEATS_2"/>
    <property type="match status" value="6"/>
</dbReference>
<protein>
    <recommendedName>
        <fullName evidence="5">Ricin B lectin domain-containing protein</fullName>
    </recommendedName>
</protein>
<evidence type="ECO:0000313" key="7">
    <source>
        <dbReference type="Proteomes" id="UP000063699"/>
    </source>
</evidence>
<dbReference type="SMART" id="SM00320">
    <property type="entry name" value="WD40"/>
    <property type="match status" value="7"/>
</dbReference>
<dbReference type="EMBL" id="CP012752">
    <property type="protein sequence ID" value="ALG09213.1"/>
    <property type="molecule type" value="Genomic_DNA"/>
</dbReference>
<dbReference type="STRING" id="860235.AOZ06_21920"/>
<dbReference type="SMART" id="SM00458">
    <property type="entry name" value="RICIN"/>
    <property type="match status" value="1"/>
</dbReference>
<dbReference type="CDD" id="cd00200">
    <property type="entry name" value="WD40"/>
    <property type="match status" value="1"/>
</dbReference>
<dbReference type="InterPro" id="IPR020472">
    <property type="entry name" value="WD40_PAC1"/>
</dbReference>
<dbReference type="InterPro" id="IPR027417">
    <property type="entry name" value="P-loop_NTPase"/>
</dbReference>
<evidence type="ECO:0000256" key="2">
    <source>
        <dbReference type="ARBA" id="ARBA00022737"/>
    </source>
</evidence>
<evidence type="ECO:0000259" key="5">
    <source>
        <dbReference type="SMART" id="SM00458"/>
    </source>
</evidence>
<dbReference type="SUPFAM" id="SSF52540">
    <property type="entry name" value="P-loop containing nucleoside triphosphate hydrolases"/>
    <property type="match status" value="1"/>
</dbReference>
<proteinExistence type="predicted"/>
<dbReference type="PRINTS" id="PR00320">
    <property type="entry name" value="GPROTEINBRPT"/>
</dbReference>
<dbReference type="InterPro" id="IPR049052">
    <property type="entry name" value="nSTAND1"/>
</dbReference>
<keyword evidence="1 3" id="KW-0853">WD repeat</keyword>
<dbReference type="Gene3D" id="2.80.10.50">
    <property type="match status" value="1"/>
</dbReference>
<evidence type="ECO:0000313" key="6">
    <source>
        <dbReference type="EMBL" id="ALG09213.1"/>
    </source>
</evidence>
<evidence type="ECO:0000256" key="3">
    <source>
        <dbReference type="PROSITE-ProRule" id="PRU00221"/>
    </source>
</evidence>
<dbReference type="InterPro" id="IPR035992">
    <property type="entry name" value="Ricin_B-like_lectins"/>
</dbReference>
<keyword evidence="7" id="KW-1185">Reference proteome</keyword>
<feature type="repeat" description="WD" evidence="3">
    <location>
        <begin position="646"/>
        <end position="679"/>
    </location>
</feature>
<dbReference type="OrthoDB" id="134501at2"/>
<dbReference type="AlphaFoldDB" id="A0A0N9I4D7"/>
<organism evidence="6 7">
    <name type="scientific">Kibdelosporangium phytohabitans</name>
    <dbReference type="NCBI Taxonomy" id="860235"/>
    <lineage>
        <taxon>Bacteria</taxon>
        <taxon>Bacillati</taxon>
        <taxon>Actinomycetota</taxon>
        <taxon>Actinomycetes</taxon>
        <taxon>Pseudonocardiales</taxon>
        <taxon>Pseudonocardiaceae</taxon>
        <taxon>Kibdelosporangium</taxon>
    </lineage>
</organism>
<dbReference type="InterPro" id="IPR001680">
    <property type="entry name" value="WD40_rpt"/>
</dbReference>
<dbReference type="PANTHER" id="PTHR19848:SF8">
    <property type="entry name" value="F-BOX AND WD REPEAT DOMAIN CONTAINING 7"/>
    <property type="match status" value="1"/>
</dbReference>
<accession>A0A0N9I4D7</accession>
<feature type="repeat" description="WD" evidence="3">
    <location>
        <begin position="828"/>
        <end position="869"/>
    </location>
</feature>
<feature type="repeat" description="WD" evidence="3">
    <location>
        <begin position="737"/>
        <end position="770"/>
    </location>
</feature>
<sequence length="1107" mass="117401">MPRPARTRQPDPWAAKDQTEFRDSLRGLMRWAGHGSLQQLEAAAVRRGTSMPVSTANRALNNDRLPTGDFVERMVTACGAEVAPWLAARDALADRPYLLDTPRGTPNADRADECPYPGLAAFTAGQARWFFGRERTTAELLDLVACSTGPVMVSGPSGTGKSSLLRAGLLPALADGRLPGSADWTCAVITPTAEPAAVLARCLDGRPDVIVVDQFEEVFTLCRDQTQRRAFIDALCAHDRVVLGMRADFHGHCASHPPLAGALRQGQVLLGPMTEDQLRAAMGKPATSAGLDLQTGLTDVIIGDLGGCDQPGVLPLLAHTLMATWRHRTGRTLTIAGYRLTGGVSGAIAKTAERAYQRLSAGQREVARVLLLRMIQFGDGTADTRRHLDRARLAEESADQVLAALIDARLVTANETTVVLTHEAILSAWPRLASWIEADRARLLAEQRLVAAAEAWERDGRHESDLYRGHRLAAVLERPGEPPEVAAEFVRASVRREHTERRAAARRTKRLRQLVAVLSCLVLLAAVMTVVAVVSRQDILTQRDIGVSRQVAGTAIALRMSDPDLAGQLAVAAYDLAPTAEARGAIMTTLVNLDPTRSTDATGTGAAQTIAFSADGTSLVAAGRDGTARVWRLGDPPSFLAAPVELPRHPGEIRAALFAPADKPLLATSAGDGRVRLWSASGIALGADAALSIPGPARDLGPLAFSGDGSLLVTGAEPGGNVQVWDPAKPGRPLAVFGGHSPGIEATAFTRTGRLLATSARDGSVKLWDLTDPARPVKVWENGNRNAGTVHALAFGGSDRLLVTANDDTTATIWDVGDPRNPRQLSSLTGHLGGAFGVAFHPGGRLLATASSDAVARLWDVSDPAKPVSWAASLAGDADNVSSVAFHPDGHMLATAGYSQAIRLWETDIDRAVAQICGLVSPAITRAQWTDHMAGHAYDPPCAKRNPPLVPKPAAAATASTEIVASHSGKCLASRGTDTTSGTPGAQFRCKGLHAGRWTFDRAGALHRVRNTATNLCLDARPGERKNGSGHLVVQRDCGTASTQLWRTAEILRTTSGEYVDIQLVHPATDQCLDINQGSVLDGALTIRWPCGSNLNQVFRVAATAIR</sequence>
<dbReference type="InterPro" id="IPR015943">
    <property type="entry name" value="WD40/YVTN_repeat-like_dom_sf"/>
</dbReference>
<dbReference type="SUPFAM" id="SSF50998">
    <property type="entry name" value="Quinoprotein alcohol dehydrogenase-like"/>
    <property type="match status" value="1"/>
</dbReference>
<keyword evidence="4" id="KW-0472">Membrane</keyword>
<dbReference type="Proteomes" id="UP000063699">
    <property type="component" value="Chromosome"/>
</dbReference>
<dbReference type="Pfam" id="PF00652">
    <property type="entry name" value="Ricin_B_lectin"/>
    <property type="match status" value="1"/>
</dbReference>
<gene>
    <name evidence="6" type="ORF">AOZ06_21920</name>
</gene>
<keyword evidence="2" id="KW-0677">Repeat</keyword>
<dbReference type="CDD" id="cd00161">
    <property type="entry name" value="beta-trefoil_Ricin-like"/>
    <property type="match status" value="1"/>
</dbReference>
<evidence type="ECO:0000256" key="4">
    <source>
        <dbReference type="SAM" id="Phobius"/>
    </source>
</evidence>
<reference evidence="6 7" key="1">
    <citation type="submission" date="2015-07" db="EMBL/GenBank/DDBJ databases">
        <title>Genome sequencing of Kibdelosporangium phytohabitans.</title>
        <authorList>
            <person name="Qin S."/>
            <person name="Xing K."/>
        </authorList>
    </citation>
    <scope>NUCLEOTIDE SEQUENCE [LARGE SCALE GENOMIC DNA]</scope>
    <source>
        <strain evidence="6 7">KLBMP1111</strain>
    </source>
</reference>